<dbReference type="EC" id="1.2.1.70" evidence="3 8"/>
<dbReference type="GO" id="GO:0050661">
    <property type="term" value="F:NADP binding"/>
    <property type="evidence" value="ECO:0007669"/>
    <property type="project" value="InterPro"/>
</dbReference>
<evidence type="ECO:0000256" key="11">
    <source>
        <dbReference type="PIRSR" id="PIRSR000445-3"/>
    </source>
</evidence>
<dbReference type="FunFam" id="3.30.460.30:FF:000001">
    <property type="entry name" value="Glutamyl-tRNA reductase"/>
    <property type="match status" value="1"/>
</dbReference>
<feature type="site" description="Important for activity" evidence="8 12">
    <location>
        <position position="99"/>
    </location>
</feature>
<dbReference type="InterPro" id="IPR006151">
    <property type="entry name" value="Shikm_DH/Glu-tRNA_Rdtase"/>
</dbReference>
<reference evidence="17 18" key="1">
    <citation type="submission" date="2016-10" db="EMBL/GenBank/DDBJ databases">
        <authorList>
            <person name="de Groot N.N."/>
        </authorList>
    </citation>
    <scope>NUCLEOTIDE SEQUENCE [LARGE SCALE GENOMIC DNA]</scope>
    <source>
        <strain evidence="18">P4-7,KCTC 19426,CECT 7604</strain>
    </source>
</reference>
<dbReference type="InterPro" id="IPR000343">
    <property type="entry name" value="4pyrrol_synth_GluRdtase"/>
</dbReference>
<keyword evidence="5 8" id="KW-0560">Oxidoreductase</keyword>
<dbReference type="SUPFAM" id="SSF69742">
    <property type="entry name" value="Glutamyl tRNA-reductase catalytic, N-terminal domain"/>
    <property type="match status" value="1"/>
</dbReference>
<evidence type="ECO:0000256" key="8">
    <source>
        <dbReference type="HAMAP-Rule" id="MF_00087"/>
    </source>
</evidence>
<gene>
    <name evidence="8" type="primary">hemA</name>
    <name evidence="17" type="ORF">SAMN04515671_0203</name>
</gene>
<evidence type="ECO:0000313" key="18">
    <source>
        <dbReference type="Proteomes" id="UP000198741"/>
    </source>
</evidence>
<dbReference type="GO" id="GO:0019353">
    <property type="term" value="P:protoporphyrinogen IX biosynthetic process from glutamate"/>
    <property type="evidence" value="ECO:0007669"/>
    <property type="project" value="TreeGrafter"/>
</dbReference>
<comment type="catalytic activity">
    <reaction evidence="7 8 13">
        <text>(S)-4-amino-5-oxopentanoate + tRNA(Glu) + NADP(+) = L-glutamyl-tRNA(Glu) + NADPH + H(+)</text>
        <dbReference type="Rhea" id="RHEA:12344"/>
        <dbReference type="Rhea" id="RHEA-COMP:9663"/>
        <dbReference type="Rhea" id="RHEA-COMP:9680"/>
        <dbReference type="ChEBI" id="CHEBI:15378"/>
        <dbReference type="ChEBI" id="CHEBI:57501"/>
        <dbReference type="ChEBI" id="CHEBI:57783"/>
        <dbReference type="ChEBI" id="CHEBI:58349"/>
        <dbReference type="ChEBI" id="CHEBI:78442"/>
        <dbReference type="ChEBI" id="CHEBI:78520"/>
        <dbReference type="EC" id="1.2.1.70"/>
    </reaction>
</comment>
<evidence type="ECO:0000256" key="5">
    <source>
        <dbReference type="ARBA" id="ARBA00023002"/>
    </source>
</evidence>
<dbReference type="AlphaFoldDB" id="A0A1H0HTF4"/>
<evidence type="ECO:0000259" key="16">
    <source>
        <dbReference type="Pfam" id="PF05201"/>
    </source>
</evidence>
<dbReference type="SUPFAM" id="SSF51735">
    <property type="entry name" value="NAD(P)-binding Rossmann-fold domains"/>
    <property type="match status" value="1"/>
</dbReference>
<feature type="binding site" evidence="8 10">
    <location>
        <position position="109"/>
    </location>
    <ligand>
        <name>substrate</name>
    </ligand>
</feature>
<keyword evidence="18" id="KW-1185">Reference proteome</keyword>
<protein>
    <recommendedName>
        <fullName evidence="3 8">Glutamyl-tRNA reductase</fullName>
        <shortName evidence="8">GluTR</shortName>
        <ecNumber evidence="3 8">1.2.1.70</ecNumber>
    </recommendedName>
</protein>
<keyword evidence="4 8" id="KW-0521">NADP</keyword>
<dbReference type="EMBL" id="LT629710">
    <property type="protein sequence ID" value="SDO22360.1"/>
    <property type="molecule type" value="Genomic_DNA"/>
</dbReference>
<organism evidence="17 18">
    <name type="scientific">Nakamurella panacisegetis</name>
    <dbReference type="NCBI Taxonomy" id="1090615"/>
    <lineage>
        <taxon>Bacteria</taxon>
        <taxon>Bacillati</taxon>
        <taxon>Actinomycetota</taxon>
        <taxon>Actinomycetes</taxon>
        <taxon>Nakamurellales</taxon>
        <taxon>Nakamurellaceae</taxon>
        <taxon>Nakamurella</taxon>
    </lineage>
</organism>
<dbReference type="STRING" id="1090615.SAMN04515671_0203"/>
<name>A0A1H0HTF4_9ACTN</name>
<evidence type="ECO:0000256" key="4">
    <source>
        <dbReference type="ARBA" id="ARBA00022857"/>
    </source>
</evidence>
<feature type="domain" description="Glutamyl-tRNA reductase N-terminal" evidence="16">
    <location>
        <begin position="5"/>
        <end position="156"/>
    </location>
</feature>
<dbReference type="InterPro" id="IPR036453">
    <property type="entry name" value="GluRdtase_dimer_dom_sf"/>
</dbReference>
<dbReference type="UniPathway" id="UPA00251">
    <property type="reaction ID" value="UER00316"/>
</dbReference>
<dbReference type="RefSeq" id="WP_090474147.1">
    <property type="nucleotide sequence ID" value="NZ_LT629710.1"/>
</dbReference>
<dbReference type="InterPro" id="IPR015895">
    <property type="entry name" value="4pyrrol_synth_GluRdtase_N"/>
</dbReference>
<dbReference type="Pfam" id="PF01488">
    <property type="entry name" value="Shikimate_DH"/>
    <property type="match status" value="1"/>
</dbReference>
<proteinExistence type="inferred from homology"/>
<comment type="domain">
    <text evidence="8">Possesses an unusual extended V-shaped dimeric structure with each monomer consisting of three distinct domains arranged along a curved 'spinal' alpha-helix. The N-terminal catalytic domain specifically recognizes the glutamate moiety of the substrate. The second domain is the NADPH-binding domain, and the third C-terminal domain is responsible for dimerization.</text>
</comment>
<dbReference type="SUPFAM" id="SSF69075">
    <property type="entry name" value="Glutamyl tRNA-reductase dimerization domain"/>
    <property type="match status" value="1"/>
</dbReference>
<comment type="function">
    <text evidence="8">Catalyzes the NADPH-dependent reduction of glutamyl-tRNA(Glu) to glutamate 1-semialdehyde (GSA).</text>
</comment>
<dbReference type="OrthoDB" id="110209at2"/>
<evidence type="ECO:0000256" key="2">
    <source>
        <dbReference type="ARBA" id="ARBA00005916"/>
    </source>
</evidence>
<evidence type="ECO:0000256" key="10">
    <source>
        <dbReference type="PIRSR" id="PIRSR000445-2"/>
    </source>
</evidence>
<comment type="subunit">
    <text evidence="8">Homodimer.</text>
</comment>
<evidence type="ECO:0000256" key="7">
    <source>
        <dbReference type="ARBA" id="ARBA00047464"/>
    </source>
</evidence>
<feature type="binding site" evidence="8 10">
    <location>
        <begin position="114"/>
        <end position="116"/>
    </location>
    <ligand>
        <name>substrate</name>
    </ligand>
</feature>
<evidence type="ECO:0000256" key="13">
    <source>
        <dbReference type="RuleBase" id="RU000584"/>
    </source>
</evidence>
<dbReference type="PIRSF" id="PIRSF000445">
    <property type="entry name" value="4pyrrol_synth_GluRdtase"/>
    <property type="match status" value="1"/>
</dbReference>
<dbReference type="GO" id="GO:0008883">
    <property type="term" value="F:glutamyl-tRNA reductase activity"/>
    <property type="evidence" value="ECO:0007669"/>
    <property type="project" value="UniProtKB-UniRule"/>
</dbReference>
<dbReference type="Pfam" id="PF05201">
    <property type="entry name" value="GlutR_N"/>
    <property type="match status" value="1"/>
</dbReference>
<comment type="miscellaneous">
    <text evidence="8">During catalysis, the active site Cys acts as a nucleophile attacking the alpha-carbonyl group of tRNA-bound glutamate with the formation of a thioester intermediate between enzyme and glutamate, and the concomitant release of tRNA(Glu). The thioester intermediate is finally reduced by direct hydride transfer from NADPH, to form the product GSA.</text>
</comment>
<keyword evidence="6 8" id="KW-0627">Porphyrin biosynthesis</keyword>
<dbReference type="Gene3D" id="3.30.460.30">
    <property type="entry name" value="Glutamyl-tRNA reductase, N-terminal domain"/>
    <property type="match status" value="1"/>
</dbReference>
<sequence length="428" mass="44668">MLMVLGASHHDLELKALERLSASTDSLSQALRELSTQDGSIRGAVVLATCNRLEIYLDADRFHDAIDAVTHRIAEVAQIDEAEAAALLKVRVGAPVAAHLFTVASGLDSMVVGEAEISGQVSRALTAAHAARTTTPVLHSLFQSAARTAKQVASRTGLGSAGRSVASVAIDIATAGLAEPGSDESTSLATATCLIIGTGAYARVVATALRARGCTRLQVFSPSGRADTFAATHHAEVVHAGQFADAVAKADLVVACSGTTGNVLDVETVTAALALRDTPLPVVDLALRPDVSEGVRALPGVRVVDLHSVADGAAPEHREAIADAQDVVIAAVARFEDDQAIRTLDPAVIALRQHVSLAVEKEMVRLRAKYDSDVAAEVELAMHRVTQSLLHTPTLRAKELARTGDGAGYLQALHTLFGIEIPDQPAPH</sequence>
<feature type="binding site" evidence="8 10">
    <location>
        <begin position="49"/>
        <end position="52"/>
    </location>
    <ligand>
        <name>substrate</name>
    </ligand>
</feature>
<feature type="active site" description="Nucleophile" evidence="8 9">
    <location>
        <position position="50"/>
    </location>
</feature>
<dbReference type="InterPro" id="IPR036291">
    <property type="entry name" value="NAD(P)-bd_dom_sf"/>
</dbReference>
<evidence type="ECO:0000256" key="9">
    <source>
        <dbReference type="PIRSR" id="PIRSR000445-1"/>
    </source>
</evidence>
<evidence type="ECO:0000256" key="12">
    <source>
        <dbReference type="PIRSR" id="PIRSR000445-4"/>
    </source>
</evidence>
<dbReference type="InterPro" id="IPR015896">
    <property type="entry name" value="4pyrrol_synth_GluRdtase_dimer"/>
</dbReference>
<feature type="domain" description="Quinate/shikimate 5-dehydrogenase/glutamyl-tRNA reductase" evidence="15">
    <location>
        <begin position="186"/>
        <end position="306"/>
    </location>
</feature>
<evidence type="ECO:0000259" key="15">
    <source>
        <dbReference type="Pfam" id="PF01488"/>
    </source>
</evidence>
<dbReference type="NCBIfam" id="NF000750">
    <property type="entry name" value="PRK00045.3-4"/>
    <property type="match status" value="1"/>
</dbReference>
<dbReference type="InterPro" id="IPR036343">
    <property type="entry name" value="GluRdtase_N_sf"/>
</dbReference>
<dbReference type="HAMAP" id="MF_00087">
    <property type="entry name" value="Glu_tRNA_reductase"/>
    <property type="match status" value="1"/>
</dbReference>
<dbReference type="Gene3D" id="3.40.50.720">
    <property type="entry name" value="NAD(P)-binding Rossmann-like Domain"/>
    <property type="match status" value="1"/>
</dbReference>
<dbReference type="Proteomes" id="UP000198741">
    <property type="component" value="Chromosome I"/>
</dbReference>
<feature type="binding site" evidence="8 10">
    <location>
        <position position="120"/>
    </location>
    <ligand>
        <name>substrate</name>
    </ligand>
</feature>
<feature type="domain" description="Tetrapyrrole biosynthesis glutamyl-tRNA reductase dimerisation" evidence="14">
    <location>
        <begin position="324"/>
        <end position="419"/>
    </location>
</feature>
<dbReference type="Pfam" id="PF00745">
    <property type="entry name" value="GlutR_dimer"/>
    <property type="match status" value="1"/>
</dbReference>
<evidence type="ECO:0000313" key="17">
    <source>
        <dbReference type="EMBL" id="SDO22360.1"/>
    </source>
</evidence>
<feature type="binding site" evidence="8 11">
    <location>
        <begin position="197"/>
        <end position="202"/>
    </location>
    <ligand>
        <name>NADP(+)</name>
        <dbReference type="ChEBI" id="CHEBI:58349"/>
    </ligand>
</feature>
<accession>A0A1H0HTF4</accession>
<evidence type="ECO:0000256" key="6">
    <source>
        <dbReference type="ARBA" id="ARBA00023244"/>
    </source>
</evidence>
<dbReference type="PANTHER" id="PTHR43013">
    <property type="entry name" value="GLUTAMYL-TRNA REDUCTASE"/>
    <property type="match status" value="1"/>
</dbReference>
<evidence type="ECO:0000256" key="1">
    <source>
        <dbReference type="ARBA" id="ARBA00005059"/>
    </source>
</evidence>
<comment type="similarity">
    <text evidence="2 8 13">Belongs to the glutamyl-tRNA reductase family.</text>
</comment>
<dbReference type="NCBIfam" id="TIGR01035">
    <property type="entry name" value="hemA"/>
    <property type="match status" value="1"/>
</dbReference>
<dbReference type="PANTHER" id="PTHR43013:SF1">
    <property type="entry name" value="GLUTAMYL-TRNA REDUCTASE"/>
    <property type="match status" value="1"/>
</dbReference>
<evidence type="ECO:0000259" key="14">
    <source>
        <dbReference type="Pfam" id="PF00745"/>
    </source>
</evidence>
<comment type="pathway">
    <text evidence="1 8 13">Porphyrin-containing compound metabolism; protoporphyrin-IX biosynthesis; 5-aminolevulinate from L-glutamyl-tRNA(Glu): step 1/2.</text>
</comment>
<evidence type="ECO:0000256" key="3">
    <source>
        <dbReference type="ARBA" id="ARBA00012970"/>
    </source>
</evidence>